<feature type="compositionally biased region" description="Polar residues" evidence="1">
    <location>
        <begin position="881"/>
        <end position="895"/>
    </location>
</feature>
<feature type="compositionally biased region" description="Basic and acidic residues" evidence="1">
    <location>
        <begin position="916"/>
        <end position="928"/>
    </location>
</feature>
<dbReference type="OrthoDB" id="5563754at2759"/>
<sequence length="1181" mass="131523">MGRSRVRSFISNLGGSRNRDESRDAKKLSRNASPSQTPPRWQTPSPDTPSPPSELSPVNGTANRGETIGSRPASTIFSRNPPLMTQTDDTPPELSPIFSFLNIHTNKVYHEGYFLKLNDQDAYGRPTNDRQWTECYAQLVGTVLSLWDATALDAAGGHDVPATFINIGDASLKMIETLPIKNGTAPPLNNVLSLSSAGKNRYLLHFNSFHSLCQWTAAVRLAMYEHTSLYEAYTGALIAGKGKYLNSISAILAPAKFRHEDWARVRFGAGTPWRRCWFVINPPDDKEIARARKAMKKSAYDRLSIPVTGDIQFFETSKTRKVTPIATVSHVYSAYAIYPQSKALIDQSSLLKMEGRITMHGQNQKKPTSTTTEGFVFVMPELHAAVTGLEVMLRFLFPTFDTFNLYGRPTRLVAEANHVKSIMFAFPQDRRFGYLELMDITNLLQTPGSQDWNEAEWRRQLKEATQKRVSAGRSRTNSVNSSQQRYRSSISINNMNSPATGSPRRQLPPLHNPEFNRSSDAVVREIPKSDPPPYHARGMSDTGITQNGPRPGYASLNNSSPDSSAQDLVQRDRQAALARPIMESSEIEHGEQLPPRTPPSPVANPPAFSHGPREMPANRPYATTEQRLANNRMSHSTLTQMTSVGAMAGAAAVAYHDHSSNSSIDRQPQAHHNEPSQLSSNTSSAQFVDTRSSPSPQPARVASNEEIRLAMLTRASLNTNDRPPTPSTTSTPSPQRNLPLDSTRSVKRKPLPQRQIFGNDETNGGEPSLEDLRHTLDEDALNRIAPHLPSPVSHVGNEDDSVYDDAASTVSPDYASTRESLYSKASQKSTKRMGVKKTVGEPTRNDLVIGDARYSTAKPNEPNPDIPTVDFGPTMTYMPTTGRPTTGDTLRQASHQRSDSEAERYRLSVPTGAMDNGHHRSNGQDDQRRSMLWQPGMASNRPTTPGGGLTPEQYVQQRAAPSPPMHMHHRSSSNNTPPPQRPISGDWAHHARSGSRMTNHPDPNYRPSSRGTSPMLNYDVSNHLSAREQEHVARMTNSTFFNMSQDTRKPQVPVQPGGLVSTIDAREREKREMREGMSNQMVQHAIAQRQHHMMNQQHIDPRYAPGPVYPPQAPFRQEAMYNMPGANRTWDAVHQMNRPDETRRSSWYGQLAQAPPTPPHYQQSQPYTQHSQYPSNVNMHY</sequence>
<feature type="compositionally biased region" description="Low complexity" evidence="1">
    <location>
        <begin position="480"/>
        <end position="493"/>
    </location>
</feature>
<feature type="compositionally biased region" description="Polar residues" evidence="1">
    <location>
        <begin position="72"/>
        <end position="89"/>
    </location>
</feature>
<dbReference type="Gene3D" id="2.30.29.30">
    <property type="entry name" value="Pleckstrin-homology domain (PH domain)/Phosphotyrosine-binding domain (PTB)"/>
    <property type="match status" value="1"/>
</dbReference>
<dbReference type="Proteomes" id="UP001149165">
    <property type="component" value="Unassembled WGS sequence"/>
</dbReference>
<feature type="domain" description="PH" evidence="2">
    <location>
        <begin position="107"/>
        <end position="224"/>
    </location>
</feature>
<feature type="compositionally biased region" description="Polar residues" evidence="1">
    <location>
        <begin position="1160"/>
        <end position="1181"/>
    </location>
</feature>
<reference evidence="3" key="1">
    <citation type="submission" date="2022-11" db="EMBL/GenBank/DDBJ databases">
        <authorList>
            <person name="Petersen C."/>
        </authorList>
    </citation>
    <scope>NUCLEOTIDE SEQUENCE</scope>
    <source>
        <strain evidence="3">IBT 30069</strain>
    </source>
</reference>
<feature type="compositionally biased region" description="Polar residues" evidence="1">
    <location>
        <begin position="30"/>
        <end position="43"/>
    </location>
</feature>
<dbReference type="EMBL" id="JAPQKH010000003">
    <property type="protein sequence ID" value="KAJ5106282.1"/>
    <property type="molecule type" value="Genomic_DNA"/>
</dbReference>
<protein>
    <recommendedName>
        <fullName evidence="2">PH domain-containing protein</fullName>
    </recommendedName>
</protein>
<gene>
    <name evidence="3" type="ORF">N7456_002957</name>
</gene>
<dbReference type="SMART" id="SM00233">
    <property type="entry name" value="PH"/>
    <property type="match status" value="1"/>
</dbReference>
<dbReference type="SUPFAM" id="SSF50729">
    <property type="entry name" value="PH domain-like"/>
    <property type="match status" value="1"/>
</dbReference>
<feature type="compositionally biased region" description="Pro residues" evidence="1">
    <location>
        <begin position="595"/>
        <end position="604"/>
    </location>
</feature>
<feature type="region of interest" description="Disordered" evidence="1">
    <location>
        <begin position="463"/>
        <end position="618"/>
    </location>
</feature>
<feature type="region of interest" description="Disordered" evidence="1">
    <location>
        <begin position="909"/>
        <end position="928"/>
    </location>
</feature>
<keyword evidence="4" id="KW-1185">Reference proteome</keyword>
<evidence type="ECO:0000313" key="3">
    <source>
        <dbReference type="EMBL" id="KAJ5106282.1"/>
    </source>
</evidence>
<feature type="region of interest" description="Disordered" evidence="1">
    <location>
        <begin position="958"/>
        <end position="1013"/>
    </location>
</feature>
<feature type="compositionally biased region" description="Polar residues" evidence="1">
    <location>
        <begin position="675"/>
        <end position="694"/>
    </location>
</feature>
<evidence type="ECO:0000259" key="2">
    <source>
        <dbReference type="PROSITE" id="PS50003"/>
    </source>
</evidence>
<dbReference type="InterPro" id="IPR001849">
    <property type="entry name" value="PH_domain"/>
</dbReference>
<proteinExistence type="predicted"/>
<feature type="region of interest" description="Disordered" evidence="1">
    <location>
        <begin position="1"/>
        <end position="90"/>
    </location>
</feature>
<name>A0A9W9FV76_9EURO</name>
<evidence type="ECO:0000313" key="4">
    <source>
        <dbReference type="Proteomes" id="UP001149165"/>
    </source>
</evidence>
<dbReference type="AlphaFoldDB" id="A0A9W9FV76"/>
<comment type="caution">
    <text evidence="3">The sequence shown here is derived from an EMBL/GenBank/DDBJ whole genome shotgun (WGS) entry which is preliminary data.</text>
</comment>
<reference evidence="3" key="2">
    <citation type="journal article" date="2023" name="IMA Fungus">
        <title>Comparative genomic study of the Penicillium genus elucidates a diverse pangenome and 15 lateral gene transfer events.</title>
        <authorList>
            <person name="Petersen C."/>
            <person name="Sorensen T."/>
            <person name="Nielsen M.R."/>
            <person name="Sondergaard T.E."/>
            <person name="Sorensen J.L."/>
            <person name="Fitzpatrick D.A."/>
            <person name="Frisvad J.C."/>
            <person name="Nielsen K.L."/>
        </authorList>
    </citation>
    <scope>NUCLEOTIDE SEQUENCE</scope>
    <source>
        <strain evidence="3">IBT 30069</strain>
    </source>
</reference>
<evidence type="ECO:0000256" key="1">
    <source>
        <dbReference type="SAM" id="MobiDB-lite"/>
    </source>
</evidence>
<feature type="region of interest" description="Disordered" evidence="1">
    <location>
        <begin position="657"/>
        <end position="770"/>
    </location>
</feature>
<feature type="compositionally biased region" description="Polar residues" evidence="1">
    <location>
        <begin position="817"/>
        <end position="828"/>
    </location>
</feature>
<feature type="region of interest" description="Disordered" evidence="1">
    <location>
        <begin position="813"/>
        <end position="837"/>
    </location>
</feature>
<dbReference type="InterPro" id="IPR011993">
    <property type="entry name" value="PH-like_dom_sf"/>
</dbReference>
<feature type="region of interest" description="Disordered" evidence="1">
    <location>
        <begin position="881"/>
        <end position="903"/>
    </location>
</feature>
<feature type="compositionally biased region" description="Polar residues" evidence="1">
    <location>
        <begin position="555"/>
        <end position="567"/>
    </location>
</feature>
<feature type="compositionally biased region" description="Basic and acidic residues" evidence="1">
    <location>
        <begin position="17"/>
        <end position="27"/>
    </location>
</feature>
<dbReference type="Pfam" id="PF25381">
    <property type="entry name" value="PH_26"/>
    <property type="match status" value="1"/>
</dbReference>
<organism evidence="3 4">
    <name type="scientific">Penicillium angulare</name>
    <dbReference type="NCBI Taxonomy" id="116970"/>
    <lineage>
        <taxon>Eukaryota</taxon>
        <taxon>Fungi</taxon>
        <taxon>Dikarya</taxon>
        <taxon>Ascomycota</taxon>
        <taxon>Pezizomycotina</taxon>
        <taxon>Eurotiomycetes</taxon>
        <taxon>Eurotiomycetidae</taxon>
        <taxon>Eurotiales</taxon>
        <taxon>Aspergillaceae</taxon>
        <taxon>Penicillium</taxon>
    </lineage>
</organism>
<dbReference type="InterPro" id="IPR058155">
    <property type="entry name" value="Skg3/CAF120-like_PH"/>
</dbReference>
<accession>A0A9W9FV76</accession>
<dbReference type="PROSITE" id="PS50003">
    <property type="entry name" value="PH_DOMAIN"/>
    <property type="match status" value="1"/>
</dbReference>
<feature type="region of interest" description="Disordered" evidence="1">
    <location>
        <begin position="1150"/>
        <end position="1181"/>
    </location>
</feature>